<dbReference type="OrthoDB" id="10257471at2759"/>
<protein>
    <submittedName>
        <fullName evidence="2">Uncharacterized protein</fullName>
    </submittedName>
</protein>
<dbReference type="AlphaFoldDB" id="A0A2T7PEM1"/>
<name>A0A2T7PEM1_POMCA</name>
<evidence type="ECO:0000313" key="2">
    <source>
        <dbReference type="EMBL" id="PVD31862.1"/>
    </source>
</evidence>
<reference evidence="2 3" key="1">
    <citation type="submission" date="2018-04" db="EMBL/GenBank/DDBJ databases">
        <title>The genome of golden apple snail Pomacea canaliculata provides insight into stress tolerance and invasive adaptation.</title>
        <authorList>
            <person name="Liu C."/>
            <person name="Liu B."/>
            <person name="Ren Y."/>
            <person name="Zhang Y."/>
            <person name="Wang H."/>
            <person name="Li S."/>
            <person name="Jiang F."/>
            <person name="Yin L."/>
            <person name="Zhang G."/>
            <person name="Qian W."/>
            <person name="Fan W."/>
        </authorList>
    </citation>
    <scope>NUCLEOTIDE SEQUENCE [LARGE SCALE GENOMIC DNA]</scope>
    <source>
        <strain evidence="2">SZHN2017</strain>
        <tissue evidence="2">Muscle</tissue>
    </source>
</reference>
<dbReference type="Proteomes" id="UP000245119">
    <property type="component" value="Linkage Group LG4"/>
</dbReference>
<organism evidence="2 3">
    <name type="scientific">Pomacea canaliculata</name>
    <name type="common">Golden apple snail</name>
    <dbReference type="NCBI Taxonomy" id="400727"/>
    <lineage>
        <taxon>Eukaryota</taxon>
        <taxon>Metazoa</taxon>
        <taxon>Spiralia</taxon>
        <taxon>Lophotrochozoa</taxon>
        <taxon>Mollusca</taxon>
        <taxon>Gastropoda</taxon>
        <taxon>Caenogastropoda</taxon>
        <taxon>Architaenioglossa</taxon>
        <taxon>Ampullarioidea</taxon>
        <taxon>Ampullariidae</taxon>
        <taxon>Pomacea</taxon>
    </lineage>
</organism>
<accession>A0A2T7PEM1</accession>
<keyword evidence="3" id="KW-1185">Reference proteome</keyword>
<feature type="region of interest" description="Disordered" evidence="1">
    <location>
        <begin position="1"/>
        <end position="68"/>
    </location>
</feature>
<evidence type="ECO:0000256" key="1">
    <source>
        <dbReference type="SAM" id="MobiDB-lite"/>
    </source>
</evidence>
<feature type="compositionally biased region" description="Pro residues" evidence="1">
    <location>
        <begin position="20"/>
        <end position="30"/>
    </location>
</feature>
<dbReference type="STRING" id="400727.A0A2T7PEM1"/>
<gene>
    <name evidence="2" type="ORF">C0Q70_07285</name>
</gene>
<evidence type="ECO:0000313" key="3">
    <source>
        <dbReference type="Proteomes" id="UP000245119"/>
    </source>
</evidence>
<proteinExistence type="predicted"/>
<dbReference type="EMBL" id="PZQS01000004">
    <property type="protein sequence ID" value="PVD31862.1"/>
    <property type="molecule type" value="Genomic_DNA"/>
</dbReference>
<sequence>MTYYHKDAMKPNGIIATITRPPPVSPPPKTPKSIPRPVTARSARDPPSTELFPSMPWKVPDQADSDND</sequence>
<comment type="caution">
    <text evidence="2">The sequence shown here is derived from an EMBL/GenBank/DDBJ whole genome shotgun (WGS) entry which is preliminary data.</text>
</comment>